<keyword evidence="2 5" id="KW-0812">Transmembrane</keyword>
<feature type="transmembrane region" description="Helical" evidence="5">
    <location>
        <begin position="201"/>
        <end position="218"/>
    </location>
</feature>
<dbReference type="Pfam" id="PF03595">
    <property type="entry name" value="SLAC1"/>
    <property type="match status" value="1"/>
</dbReference>
<dbReference type="CDD" id="cd09319">
    <property type="entry name" value="TDT_like_1"/>
    <property type="match status" value="1"/>
</dbReference>
<feature type="transmembrane region" description="Helical" evidence="5">
    <location>
        <begin position="258"/>
        <end position="278"/>
    </location>
</feature>
<feature type="transmembrane region" description="Helical" evidence="5">
    <location>
        <begin position="144"/>
        <end position="167"/>
    </location>
</feature>
<feature type="transmembrane region" description="Helical" evidence="5">
    <location>
        <begin position="103"/>
        <end position="123"/>
    </location>
</feature>
<keyword evidence="7" id="KW-1185">Reference proteome</keyword>
<dbReference type="InterPro" id="IPR004695">
    <property type="entry name" value="SLAC1/Mae1/Ssu1/TehA"/>
</dbReference>
<name>A0A1X0ARJ3_9MYCO</name>
<evidence type="ECO:0000256" key="2">
    <source>
        <dbReference type="ARBA" id="ARBA00022692"/>
    </source>
</evidence>
<feature type="transmembrane region" description="Helical" evidence="5">
    <location>
        <begin position="43"/>
        <end position="65"/>
    </location>
</feature>
<comment type="caution">
    <text evidence="6">The sequence shown here is derived from an EMBL/GenBank/DDBJ whole genome shotgun (WGS) entry which is preliminary data.</text>
</comment>
<sequence length="323" mass="34763">MDPQQPAHRHPALGGGARGVKPEMFAGVMATGIVSISAADHGFGIISVPLAALATVGLPVLMYLAAARWRTFDLHDIDTVVGFFTYVAACGVLASRFADHSVVLWGLGATGLAGWLSLVPMLLKRMWRLGPIGLRDRARGTWELASVATSGLAIIFVAEGIMFWALIFWGCALVAYCVMTLLIAWRALGEPTARRNVPPDHWILMGAVAIATLAGVHIHAALHPGPLADAVRIVTVVTLAVATVQIVPLAITSWRQMLDWPAVFPLGMYSAATFAMMLETGWQPLTIVSLVFFWIALAAWLAVAVIVIRRLIRLTSEHGLRPE</sequence>
<evidence type="ECO:0000256" key="1">
    <source>
        <dbReference type="ARBA" id="ARBA00004141"/>
    </source>
</evidence>
<dbReference type="InterPro" id="IPR038665">
    <property type="entry name" value="Voltage-dep_anion_channel_sf"/>
</dbReference>
<dbReference type="Proteomes" id="UP000192448">
    <property type="component" value="Unassembled WGS sequence"/>
</dbReference>
<dbReference type="STRING" id="1927124.BST13_22795"/>
<keyword evidence="3 5" id="KW-1133">Transmembrane helix</keyword>
<evidence type="ECO:0000256" key="3">
    <source>
        <dbReference type="ARBA" id="ARBA00022989"/>
    </source>
</evidence>
<dbReference type="GO" id="GO:0016020">
    <property type="term" value="C:membrane"/>
    <property type="evidence" value="ECO:0007669"/>
    <property type="project" value="UniProtKB-SubCell"/>
</dbReference>
<organism evidence="6 7">
    <name type="scientific">Mycobacterium aquaticum</name>
    <dbReference type="NCBI Taxonomy" id="1927124"/>
    <lineage>
        <taxon>Bacteria</taxon>
        <taxon>Bacillati</taxon>
        <taxon>Actinomycetota</taxon>
        <taxon>Actinomycetes</taxon>
        <taxon>Mycobacteriales</taxon>
        <taxon>Mycobacteriaceae</taxon>
        <taxon>Mycobacterium</taxon>
    </lineage>
</organism>
<proteinExistence type="predicted"/>
<feature type="transmembrane region" description="Helical" evidence="5">
    <location>
        <begin position="173"/>
        <end position="189"/>
    </location>
</feature>
<dbReference type="EMBL" id="MVHF01000026">
    <property type="protein sequence ID" value="ORA32296.1"/>
    <property type="molecule type" value="Genomic_DNA"/>
</dbReference>
<gene>
    <name evidence="6" type="ORF">BST13_22795</name>
</gene>
<accession>A0A1X0ARJ3</accession>
<keyword evidence="4 5" id="KW-0472">Membrane</keyword>
<feature type="transmembrane region" description="Helical" evidence="5">
    <location>
        <begin position="77"/>
        <end position="97"/>
    </location>
</feature>
<evidence type="ECO:0000256" key="4">
    <source>
        <dbReference type="ARBA" id="ARBA00023136"/>
    </source>
</evidence>
<dbReference type="Gene3D" id="1.50.10.150">
    <property type="entry name" value="Voltage-dependent anion channel"/>
    <property type="match status" value="1"/>
</dbReference>
<protein>
    <submittedName>
        <fullName evidence="6">C4-dicarboxylate ABC transporter</fullName>
    </submittedName>
</protein>
<comment type="subcellular location">
    <subcellularLocation>
        <location evidence="1">Membrane</location>
        <topology evidence="1">Multi-pass membrane protein</topology>
    </subcellularLocation>
</comment>
<evidence type="ECO:0000313" key="6">
    <source>
        <dbReference type="EMBL" id="ORA32296.1"/>
    </source>
</evidence>
<evidence type="ECO:0000313" key="7">
    <source>
        <dbReference type="Proteomes" id="UP000192448"/>
    </source>
</evidence>
<evidence type="ECO:0000256" key="5">
    <source>
        <dbReference type="SAM" id="Phobius"/>
    </source>
</evidence>
<dbReference type="GO" id="GO:0055085">
    <property type="term" value="P:transmembrane transport"/>
    <property type="evidence" value="ECO:0007669"/>
    <property type="project" value="InterPro"/>
</dbReference>
<dbReference type="AlphaFoldDB" id="A0A1X0ARJ3"/>
<feature type="transmembrane region" description="Helical" evidence="5">
    <location>
        <begin position="284"/>
        <end position="308"/>
    </location>
</feature>
<feature type="transmembrane region" description="Helical" evidence="5">
    <location>
        <begin position="230"/>
        <end position="251"/>
    </location>
</feature>
<reference evidence="6 7" key="1">
    <citation type="submission" date="2017-02" db="EMBL/GenBank/DDBJ databases">
        <title>The new phylogeny of genus Mycobacterium.</title>
        <authorList>
            <person name="Tortoli E."/>
            <person name="Trovato A."/>
            <person name="Cirillo D.M."/>
        </authorList>
    </citation>
    <scope>NUCLEOTIDE SEQUENCE [LARGE SCALE GENOMIC DNA]</scope>
    <source>
        <strain evidence="6 7">RW6</strain>
    </source>
</reference>